<dbReference type="SUPFAM" id="SSF140459">
    <property type="entry name" value="PE/PPE dimer-like"/>
    <property type="match status" value="1"/>
</dbReference>
<evidence type="ECO:0000256" key="1">
    <source>
        <dbReference type="ARBA" id="ARBA00010652"/>
    </source>
</evidence>
<comment type="similarity">
    <text evidence="1">Belongs to the mycobacterial PPE family.</text>
</comment>
<accession>A0A1X2LQ77</accession>
<evidence type="ECO:0000313" key="4">
    <source>
        <dbReference type="Proteomes" id="UP000193247"/>
    </source>
</evidence>
<sequence length="76" mass="7608">MQRAAVAAEGVEELLHSALLSGGPGPGWLQAAAAAWTSLSAEYAWTAEELTAMVATLQAVAGQTAAQACLGTTGHI</sequence>
<keyword evidence="4" id="KW-1185">Reference proteome</keyword>
<dbReference type="Proteomes" id="UP000193247">
    <property type="component" value="Unassembled WGS sequence"/>
</dbReference>
<comment type="caution">
    <text evidence="3">The sequence shown here is derived from an EMBL/GenBank/DDBJ whole genome shotgun (WGS) entry which is preliminary data.</text>
</comment>
<organism evidence="3 4">
    <name type="scientific">Mycobacterium decipiens</name>
    <dbReference type="NCBI Taxonomy" id="1430326"/>
    <lineage>
        <taxon>Bacteria</taxon>
        <taxon>Bacillati</taxon>
        <taxon>Actinomycetota</taxon>
        <taxon>Actinomycetes</taxon>
        <taxon>Mycobacteriales</taxon>
        <taxon>Mycobacteriaceae</taxon>
        <taxon>Mycobacterium</taxon>
    </lineage>
</organism>
<evidence type="ECO:0000259" key="2">
    <source>
        <dbReference type="Pfam" id="PF00823"/>
    </source>
</evidence>
<dbReference type="AlphaFoldDB" id="A0A1X2LQ77"/>
<reference evidence="3 4" key="1">
    <citation type="submission" date="2017-04" db="EMBL/GenBank/DDBJ databases">
        <title>The new phylogeny of genus Mycobacterium.</title>
        <authorList>
            <person name="Tortoli E."/>
            <person name="Trovato A."/>
            <person name="Cirillo D.M."/>
        </authorList>
    </citation>
    <scope>NUCLEOTIDE SEQUENCE [LARGE SCALE GENOMIC DNA]</scope>
    <source>
        <strain evidence="3 4">TBL 1200985</strain>
    </source>
</reference>
<dbReference type="EMBL" id="NCXP01000037">
    <property type="protein sequence ID" value="OSC38480.1"/>
    <property type="molecule type" value="Genomic_DNA"/>
</dbReference>
<dbReference type="InterPro" id="IPR038332">
    <property type="entry name" value="PPE_sf"/>
</dbReference>
<protein>
    <recommendedName>
        <fullName evidence="2">PPE domain-containing protein</fullName>
    </recommendedName>
</protein>
<dbReference type="Gene3D" id="1.20.1260.20">
    <property type="entry name" value="PPE superfamily"/>
    <property type="match status" value="1"/>
</dbReference>
<dbReference type="Pfam" id="PF00823">
    <property type="entry name" value="PPE"/>
    <property type="match status" value="1"/>
</dbReference>
<proteinExistence type="inferred from homology"/>
<name>A0A1X2LQ77_9MYCO</name>
<gene>
    <name evidence="3" type="ORF">B8W66_20200</name>
</gene>
<dbReference type="InterPro" id="IPR000030">
    <property type="entry name" value="PPE_dom"/>
</dbReference>
<evidence type="ECO:0000313" key="3">
    <source>
        <dbReference type="EMBL" id="OSC38480.1"/>
    </source>
</evidence>
<feature type="domain" description="PPE" evidence="2">
    <location>
        <begin position="16"/>
        <end position="68"/>
    </location>
</feature>